<dbReference type="InterPro" id="IPR002028">
    <property type="entry name" value="Trp_synthase_suA"/>
</dbReference>
<protein>
    <recommendedName>
        <fullName evidence="9">Tryptophan synthase alpha chain</fullName>
        <ecNumber evidence="9">4.2.1.20</ecNumber>
    </recommendedName>
</protein>
<feature type="active site" description="Proton acceptor" evidence="9">
    <location>
        <position position="55"/>
    </location>
</feature>
<comment type="pathway">
    <text evidence="2 9">Amino-acid biosynthesis; L-tryptophan biosynthesis; L-tryptophan from chorismate: step 5/5.</text>
</comment>
<comment type="subunit">
    <text evidence="3 9">Tetramer of two alpha and two beta chains.</text>
</comment>
<evidence type="ECO:0000313" key="11">
    <source>
        <dbReference type="EMBL" id="MBR0599983.1"/>
    </source>
</evidence>
<dbReference type="NCBIfam" id="TIGR00262">
    <property type="entry name" value="trpA"/>
    <property type="match status" value="1"/>
</dbReference>
<sequence length="257" mass="28056">MSKIEKAFEKGKAFIAFLTGGDPTLEKSEEFILEMVRGGADLIEIGIPFSDPVAEGRVIQEANIRALSAGTTTDGIFQLVASVRKKTDIPLVFLTYLNPVFHYGYEAFFSRCSELGVDGIIIPDLPYEEKDELFHTAKEYGVDLISLIAPTSEERIRDIAAEARGFLYVVSSMGVTGMRSEIKTDLKSILHSAKKAGNIPAAVGFGINTPDQAKEIAQFADGVIVGSAIVKIIEQYGQEAGPYIYDYVKSMKDAIKE</sequence>
<dbReference type="Proteomes" id="UP000675664">
    <property type="component" value="Unassembled WGS sequence"/>
</dbReference>
<dbReference type="PANTHER" id="PTHR43406">
    <property type="entry name" value="TRYPTOPHAN SYNTHASE, ALPHA CHAIN"/>
    <property type="match status" value="1"/>
</dbReference>
<dbReference type="Pfam" id="PF00290">
    <property type="entry name" value="Trp_syntA"/>
    <property type="match status" value="1"/>
</dbReference>
<keyword evidence="4 9" id="KW-0028">Amino-acid biosynthesis</keyword>
<comment type="similarity">
    <text evidence="9 10">Belongs to the TrpA family.</text>
</comment>
<dbReference type="GO" id="GO:0004834">
    <property type="term" value="F:tryptophan synthase activity"/>
    <property type="evidence" value="ECO:0007669"/>
    <property type="project" value="UniProtKB-UniRule"/>
</dbReference>
<keyword evidence="5 9" id="KW-0822">Tryptophan biosynthesis</keyword>
<evidence type="ECO:0000256" key="3">
    <source>
        <dbReference type="ARBA" id="ARBA00011270"/>
    </source>
</evidence>
<dbReference type="SUPFAM" id="SSF51366">
    <property type="entry name" value="Ribulose-phoshate binding barrel"/>
    <property type="match status" value="1"/>
</dbReference>
<dbReference type="UniPathway" id="UPA00035">
    <property type="reaction ID" value="UER00044"/>
</dbReference>
<dbReference type="RefSeq" id="WP_227020115.1">
    <property type="nucleotide sequence ID" value="NZ_JAGSND010000019.1"/>
</dbReference>
<dbReference type="PROSITE" id="PS00167">
    <property type="entry name" value="TRP_SYNTHASE_ALPHA"/>
    <property type="match status" value="1"/>
</dbReference>
<dbReference type="InterPro" id="IPR013785">
    <property type="entry name" value="Aldolase_TIM"/>
</dbReference>
<dbReference type="PANTHER" id="PTHR43406:SF1">
    <property type="entry name" value="TRYPTOPHAN SYNTHASE ALPHA CHAIN, CHLOROPLASTIC"/>
    <property type="match status" value="1"/>
</dbReference>
<evidence type="ECO:0000256" key="6">
    <source>
        <dbReference type="ARBA" id="ARBA00023141"/>
    </source>
</evidence>
<dbReference type="HAMAP" id="MF_00131">
    <property type="entry name" value="Trp_synth_alpha"/>
    <property type="match status" value="1"/>
</dbReference>
<keyword evidence="6 9" id="KW-0057">Aromatic amino acid biosynthesis</keyword>
<evidence type="ECO:0000256" key="9">
    <source>
        <dbReference type="HAMAP-Rule" id="MF_00131"/>
    </source>
</evidence>
<evidence type="ECO:0000256" key="8">
    <source>
        <dbReference type="ARBA" id="ARBA00049047"/>
    </source>
</evidence>
<evidence type="ECO:0000256" key="10">
    <source>
        <dbReference type="RuleBase" id="RU003662"/>
    </source>
</evidence>
<dbReference type="CDD" id="cd04724">
    <property type="entry name" value="Tryptophan_synthase_alpha"/>
    <property type="match status" value="1"/>
</dbReference>
<name>A0A8J7W618_9FIRM</name>
<gene>
    <name evidence="9" type="primary">trpA</name>
    <name evidence="11" type="ORF">KCX82_19040</name>
</gene>
<evidence type="ECO:0000256" key="1">
    <source>
        <dbReference type="ARBA" id="ARBA00003365"/>
    </source>
</evidence>
<dbReference type="InterPro" id="IPR018204">
    <property type="entry name" value="Trp_synthase_alpha_AS"/>
</dbReference>
<proteinExistence type="inferred from homology"/>
<keyword evidence="7 9" id="KW-0456">Lyase</keyword>
<dbReference type="AlphaFoldDB" id="A0A8J7W618"/>
<comment type="caution">
    <text evidence="11">The sequence shown here is derived from an EMBL/GenBank/DDBJ whole genome shotgun (WGS) entry which is preliminary data.</text>
</comment>
<evidence type="ECO:0000256" key="7">
    <source>
        <dbReference type="ARBA" id="ARBA00023239"/>
    </source>
</evidence>
<keyword evidence="12" id="KW-1185">Reference proteome</keyword>
<evidence type="ECO:0000313" key="12">
    <source>
        <dbReference type="Proteomes" id="UP000675664"/>
    </source>
</evidence>
<comment type="catalytic activity">
    <reaction evidence="8 9">
        <text>(1S,2R)-1-C-(indol-3-yl)glycerol 3-phosphate + L-serine = D-glyceraldehyde 3-phosphate + L-tryptophan + H2O</text>
        <dbReference type="Rhea" id="RHEA:10532"/>
        <dbReference type="ChEBI" id="CHEBI:15377"/>
        <dbReference type="ChEBI" id="CHEBI:33384"/>
        <dbReference type="ChEBI" id="CHEBI:57912"/>
        <dbReference type="ChEBI" id="CHEBI:58866"/>
        <dbReference type="ChEBI" id="CHEBI:59776"/>
        <dbReference type="EC" id="4.2.1.20"/>
    </reaction>
</comment>
<dbReference type="GO" id="GO:0005829">
    <property type="term" value="C:cytosol"/>
    <property type="evidence" value="ECO:0007669"/>
    <property type="project" value="TreeGrafter"/>
</dbReference>
<evidence type="ECO:0000256" key="4">
    <source>
        <dbReference type="ARBA" id="ARBA00022605"/>
    </source>
</evidence>
<evidence type="ECO:0000256" key="2">
    <source>
        <dbReference type="ARBA" id="ARBA00004733"/>
    </source>
</evidence>
<dbReference type="EC" id="4.2.1.20" evidence="9"/>
<reference evidence="11" key="2">
    <citation type="submission" date="2021-04" db="EMBL/GenBank/DDBJ databases">
        <authorList>
            <person name="Liu J."/>
        </authorList>
    </citation>
    <scope>NUCLEOTIDE SEQUENCE</scope>
    <source>
        <strain evidence="11">BAD-6</strain>
    </source>
</reference>
<feature type="active site" description="Proton acceptor" evidence="9">
    <location>
        <position position="44"/>
    </location>
</feature>
<comment type="function">
    <text evidence="1 9">The alpha subunit is responsible for the aldol cleavage of indoleglycerol phosphate to indole and glyceraldehyde 3-phosphate.</text>
</comment>
<accession>A0A8J7W618</accession>
<dbReference type="FunFam" id="3.20.20.70:FF:000037">
    <property type="entry name" value="Tryptophan synthase alpha chain"/>
    <property type="match status" value="1"/>
</dbReference>
<dbReference type="EMBL" id="JAGSND010000019">
    <property type="protein sequence ID" value="MBR0599983.1"/>
    <property type="molecule type" value="Genomic_DNA"/>
</dbReference>
<organism evidence="11 12">
    <name type="scientific">Sinanaerobacter chloroacetimidivorans</name>
    <dbReference type="NCBI Taxonomy" id="2818044"/>
    <lineage>
        <taxon>Bacteria</taxon>
        <taxon>Bacillati</taxon>
        <taxon>Bacillota</taxon>
        <taxon>Clostridia</taxon>
        <taxon>Peptostreptococcales</taxon>
        <taxon>Anaerovoracaceae</taxon>
        <taxon>Sinanaerobacter</taxon>
    </lineage>
</organism>
<reference evidence="11" key="1">
    <citation type="submission" date="2021-04" db="EMBL/GenBank/DDBJ databases">
        <title>Sinoanaerobacter chloroacetimidivorans sp. nov., an obligate anaerobic bacterium isolated from anaerobic sludge.</title>
        <authorList>
            <person name="Bao Y."/>
        </authorList>
    </citation>
    <scope>NUCLEOTIDE SEQUENCE</scope>
    <source>
        <strain evidence="11">BAD-6</strain>
    </source>
</reference>
<dbReference type="InterPro" id="IPR011060">
    <property type="entry name" value="RibuloseP-bd_barrel"/>
</dbReference>
<evidence type="ECO:0000256" key="5">
    <source>
        <dbReference type="ARBA" id="ARBA00022822"/>
    </source>
</evidence>
<dbReference type="Gene3D" id="3.20.20.70">
    <property type="entry name" value="Aldolase class I"/>
    <property type="match status" value="1"/>
</dbReference>